<accession>A0ABY5Y4Y5</accession>
<dbReference type="Pfam" id="PF08706">
    <property type="entry name" value="D5_N"/>
    <property type="match status" value="1"/>
</dbReference>
<keyword evidence="3" id="KW-0067">ATP-binding</keyword>
<evidence type="ECO:0000313" key="6">
    <source>
        <dbReference type="Proteomes" id="UP001058120"/>
    </source>
</evidence>
<keyword evidence="1" id="KW-0547">Nucleotide-binding</keyword>
<dbReference type="Gene3D" id="3.40.50.300">
    <property type="entry name" value="P-loop containing nucleotide triphosphate hydrolases"/>
    <property type="match status" value="1"/>
</dbReference>
<feature type="domain" description="SF3 helicase" evidence="4">
    <location>
        <begin position="246"/>
        <end position="412"/>
    </location>
</feature>
<dbReference type="InterPro" id="IPR027417">
    <property type="entry name" value="P-loop_NTPase"/>
</dbReference>
<dbReference type="EMBL" id="CP065938">
    <property type="protein sequence ID" value="UWX06432.1"/>
    <property type="molecule type" value="Genomic_DNA"/>
</dbReference>
<dbReference type="InterPro" id="IPR051620">
    <property type="entry name" value="ORF904-like_C"/>
</dbReference>
<sequence length="562" mass="65139">MEDKEKSYQEKIEQRIALEKSRKNLKNKKAIPKLKIFNKADIQKEIENRIQAVSDEDILAFLDENTQGDAKLYQYLHNDFVIYVKFWNRFLIWAGNHWAEDDTNLQYSYIENVCKCYQRVADNKKELLDKEKSKEAQSILLKILDSVERRIKLLRTPRGGESVLTMVQRIESPMMCLPKQIDKHYYKLACPNGVIDIRTGDITPGNPKDLLLKSCITPYNKDLLELEDPCPETSAFLLRSMDGNQELVNFIWRILGYGIIRDRKDHIFTIFWGEHGRNGKDTLIKLITKVLGLDLSGDIPVEMFLQTTQVRNSSAPSPDILALRGMCIGWVNEAEEGQRFALAKLKKLTGGGYITARGLQDKEQTTWLQTHLPIMTTNELPKAKADDAAFWQRTIIVKWLLSFVDNPTEPYQRQADKKLDQKLEKEAEGVLVRLIQGAMDYLQNGLNIPDKVQEWTSGQRMQWDDIAQFIEECCNVEAYQENPNDYKMKTPASDLHEYFVIWYAKNKDNREKAKISSKLFSQLLDKKNIPSIRSNGTKRLGISLKFDCQKELENHRDSKNVY</sequence>
<name>A0ABY5Y4Y5_9BACT</name>
<dbReference type="InterPro" id="IPR006500">
    <property type="entry name" value="Helicase_put_C_phage/plasmid"/>
</dbReference>
<evidence type="ECO:0000313" key="5">
    <source>
        <dbReference type="EMBL" id="UWX06432.1"/>
    </source>
</evidence>
<dbReference type="PROSITE" id="PS51206">
    <property type="entry name" value="SF3_HELICASE_1"/>
    <property type="match status" value="1"/>
</dbReference>
<reference evidence="5" key="1">
    <citation type="submission" date="2020-12" db="EMBL/GenBank/DDBJ databases">
        <title>Taurinivorans muris gen. nov., sp. nov., fundamental and realized metabolic niche of a ubiquitous sulfidogenic bacterium in the murine intestine.</title>
        <authorList>
            <person name="Ye H."/>
            <person name="Hanson B.T."/>
            <person name="Loy A."/>
        </authorList>
    </citation>
    <scope>NUCLEOTIDE SEQUENCE</scope>
    <source>
        <strain evidence="5">LT0009</strain>
    </source>
</reference>
<organism evidence="5 6">
    <name type="scientific">Taurinivorans muris</name>
    <dbReference type="NCBI Taxonomy" id="2787751"/>
    <lineage>
        <taxon>Bacteria</taxon>
        <taxon>Pseudomonadati</taxon>
        <taxon>Thermodesulfobacteriota</taxon>
        <taxon>Desulfovibrionia</taxon>
        <taxon>Desulfovibrionales</taxon>
        <taxon>Desulfovibrionaceae</taxon>
        <taxon>Taurinivorans</taxon>
    </lineage>
</organism>
<dbReference type="PANTHER" id="PTHR35372:SF2">
    <property type="entry name" value="SF3 HELICASE DOMAIN-CONTAINING PROTEIN"/>
    <property type="match status" value="1"/>
</dbReference>
<dbReference type="SMART" id="SM00885">
    <property type="entry name" value="D5_N"/>
    <property type="match status" value="1"/>
</dbReference>
<evidence type="ECO:0000256" key="1">
    <source>
        <dbReference type="ARBA" id="ARBA00022741"/>
    </source>
</evidence>
<dbReference type="Proteomes" id="UP001058120">
    <property type="component" value="Chromosome"/>
</dbReference>
<dbReference type="RefSeq" id="WP_334316040.1">
    <property type="nucleotide sequence ID" value="NZ_CP065938.1"/>
</dbReference>
<evidence type="ECO:0000256" key="2">
    <source>
        <dbReference type="ARBA" id="ARBA00022801"/>
    </source>
</evidence>
<keyword evidence="2" id="KW-0378">Hydrolase</keyword>
<protein>
    <submittedName>
        <fullName evidence="5">DNA primase</fullName>
    </submittedName>
</protein>
<dbReference type="PANTHER" id="PTHR35372">
    <property type="entry name" value="ATP BINDING PROTEIN-RELATED"/>
    <property type="match status" value="1"/>
</dbReference>
<proteinExistence type="predicted"/>
<gene>
    <name evidence="5" type="ORF">JBF11_03720</name>
</gene>
<evidence type="ECO:0000259" key="4">
    <source>
        <dbReference type="PROSITE" id="PS51206"/>
    </source>
</evidence>
<dbReference type="NCBIfam" id="TIGR01613">
    <property type="entry name" value="primase_Cterm"/>
    <property type="match status" value="1"/>
</dbReference>
<keyword evidence="6" id="KW-1185">Reference proteome</keyword>
<evidence type="ECO:0000256" key="3">
    <source>
        <dbReference type="ARBA" id="ARBA00022840"/>
    </source>
</evidence>
<dbReference type="InterPro" id="IPR014015">
    <property type="entry name" value="Helicase_SF3_DNA-vir"/>
</dbReference>
<dbReference type="InterPro" id="IPR014818">
    <property type="entry name" value="Phage/plasmid_primase_P4_C"/>
</dbReference>